<dbReference type="Pfam" id="PF00497">
    <property type="entry name" value="SBP_bac_3"/>
    <property type="match status" value="2"/>
</dbReference>
<dbReference type="SMART" id="SM00062">
    <property type="entry name" value="PBPb"/>
    <property type="match status" value="1"/>
</dbReference>
<dbReference type="InterPro" id="IPR018313">
    <property type="entry name" value="SBP_3_CS"/>
</dbReference>
<gene>
    <name evidence="7" type="ORF">H8S37_07595</name>
</gene>
<sequence>MKKFLALCLTVALATGMVVGCGSKDEGKSGGSEDEKGGAVSAKVIDIDLTNEEYAFGIDKNQPELLEEVNAFIAEIKEDGTLDEICDKYFGGGEPEAVKSAKLDESKDQLVVATNAAFEPFEYTKGEDYYGIDMEIASLLADKLGKELVIQNMDFDAVCLSVGQQKCDIAMAGLTISEDRKEYVTFSDSYYQASQRLIVPSDNTEFDDCKDAEAVAAKLNELKESDVVGVQQGTTGQSYVEGSEDLGFAGLPAKCQTYKSGSLAVQDMLNGNIQYVIIDAAPAAAISESINEML</sequence>
<keyword evidence="8" id="KW-1185">Reference proteome</keyword>
<proteinExistence type="inferred from homology"/>
<comment type="subcellular location">
    <subcellularLocation>
        <location evidence="1">Cell envelope</location>
    </subcellularLocation>
</comment>
<dbReference type="PANTHER" id="PTHR35936:SF17">
    <property type="entry name" value="ARGININE-BINDING EXTRACELLULAR PROTEIN ARTP"/>
    <property type="match status" value="1"/>
</dbReference>
<dbReference type="PANTHER" id="PTHR35936">
    <property type="entry name" value="MEMBRANE-BOUND LYTIC MUREIN TRANSGLYCOSYLASE F"/>
    <property type="match status" value="1"/>
</dbReference>
<evidence type="ECO:0000256" key="2">
    <source>
        <dbReference type="ARBA" id="ARBA00010333"/>
    </source>
</evidence>
<dbReference type="PROSITE" id="PS01039">
    <property type="entry name" value="SBP_BACTERIAL_3"/>
    <property type="match status" value="1"/>
</dbReference>
<organism evidence="7 8">
    <name type="scientific">Mediterraneibacter hominis</name>
    <dbReference type="NCBI Taxonomy" id="2763054"/>
    <lineage>
        <taxon>Bacteria</taxon>
        <taxon>Bacillati</taxon>
        <taxon>Bacillota</taxon>
        <taxon>Clostridia</taxon>
        <taxon>Lachnospirales</taxon>
        <taxon>Lachnospiraceae</taxon>
        <taxon>Mediterraneibacter</taxon>
    </lineage>
</organism>
<dbReference type="SUPFAM" id="SSF53850">
    <property type="entry name" value="Periplasmic binding protein-like II"/>
    <property type="match status" value="2"/>
</dbReference>
<keyword evidence="3 5" id="KW-0732">Signal</keyword>
<protein>
    <submittedName>
        <fullName evidence="7">Transporter substrate-binding domain-containing protein</fullName>
    </submittedName>
</protein>
<evidence type="ECO:0000313" key="7">
    <source>
        <dbReference type="EMBL" id="MBC5688785.1"/>
    </source>
</evidence>
<feature type="chain" id="PRO_5039350843" evidence="5">
    <location>
        <begin position="21"/>
        <end position="294"/>
    </location>
</feature>
<dbReference type="Proteomes" id="UP000652477">
    <property type="component" value="Unassembled WGS sequence"/>
</dbReference>
<accession>A0A923RPS7</accession>
<dbReference type="Gene3D" id="3.40.190.10">
    <property type="entry name" value="Periplasmic binding protein-like II"/>
    <property type="match status" value="4"/>
</dbReference>
<evidence type="ECO:0000313" key="8">
    <source>
        <dbReference type="Proteomes" id="UP000652477"/>
    </source>
</evidence>
<dbReference type="RefSeq" id="WP_186875379.1">
    <property type="nucleotide sequence ID" value="NZ_JACOPF010000001.1"/>
</dbReference>
<comment type="similarity">
    <text evidence="2 4">Belongs to the bacterial solute-binding protein 3 family.</text>
</comment>
<dbReference type="InterPro" id="IPR001638">
    <property type="entry name" value="Solute-binding_3/MltF_N"/>
</dbReference>
<name>A0A923RPS7_9FIRM</name>
<evidence type="ECO:0000256" key="3">
    <source>
        <dbReference type="ARBA" id="ARBA00022729"/>
    </source>
</evidence>
<dbReference type="AlphaFoldDB" id="A0A923RPS7"/>
<evidence type="ECO:0000256" key="5">
    <source>
        <dbReference type="SAM" id="SignalP"/>
    </source>
</evidence>
<evidence type="ECO:0000259" key="6">
    <source>
        <dbReference type="SMART" id="SM00062"/>
    </source>
</evidence>
<dbReference type="PROSITE" id="PS51257">
    <property type="entry name" value="PROKAR_LIPOPROTEIN"/>
    <property type="match status" value="1"/>
</dbReference>
<dbReference type="GO" id="GO:0030313">
    <property type="term" value="C:cell envelope"/>
    <property type="evidence" value="ECO:0007669"/>
    <property type="project" value="UniProtKB-SubCell"/>
</dbReference>
<feature type="domain" description="Solute-binding protein family 3/N-terminal" evidence="6">
    <location>
        <begin position="109"/>
        <end position="294"/>
    </location>
</feature>
<evidence type="ECO:0000256" key="4">
    <source>
        <dbReference type="RuleBase" id="RU003744"/>
    </source>
</evidence>
<dbReference type="EMBL" id="JACOPF010000001">
    <property type="protein sequence ID" value="MBC5688785.1"/>
    <property type="molecule type" value="Genomic_DNA"/>
</dbReference>
<reference evidence="7" key="1">
    <citation type="submission" date="2020-08" db="EMBL/GenBank/DDBJ databases">
        <title>Genome public.</title>
        <authorList>
            <person name="Liu C."/>
            <person name="Sun Q."/>
        </authorList>
    </citation>
    <scope>NUCLEOTIDE SEQUENCE</scope>
    <source>
        <strain evidence="7">NSJ-55</strain>
    </source>
</reference>
<evidence type="ECO:0000256" key="1">
    <source>
        <dbReference type="ARBA" id="ARBA00004196"/>
    </source>
</evidence>
<comment type="caution">
    <text evidence="7">The sequence shown here is derived from an EMBL/GenBank/DDBJ whole genome shotgun (WGS) entry which is preliminary data.</text>
</comment>
<feature type="signal peptide" evidence="5">
    <location>
        <begin position="1"/>
        <end position="20"/>
    </location>
</feature>